<evidence type="ECO:0000256" key="2">
    <source>
        <dbReference type="SAM" id="SignalP"/>
    </source>
</evidence>
<dbReference type="PATRIC" id="fig|1333534.5.peg.2385"/>
<dbReference type="RefSeq" id="WP_025694681.1">
    <property type="nucleotide sequence ID" value="NZ_ASQQ01000153.1"/>
</dbReference>
<reference evidence="3 4" key="1">
    <citation type="submission" date="2015-03" db="EMBL/GenBank/DDBJ databases">
        <authorList>
            <person name="Abdul Halim M."/>
        </authorList>
    </citation>
    <scope>NUCLEOTIDE SEQUENCE [LARGE SCALE GENOMIC DNA]</scope>
    <source>
        <strain evidence="3 4">ATCC 35681</strain>
    </source>
</reference>
<evidence type="ECO:0008006" key="5">
    <source>
        <dbReference type="Google" id="ProtNLM"/>
    </source>
</evidence>
<dbReference type="OrthoDB" id="9883282at2"/>
<proteinExistence type="predicted"/>
<dbReference type="AlphaFoldDB" id="A0A0F7CI31"/>
<feature type="signal peptide" evidence="2">
    <location>
        <begin position="1"/>
        <end position="26"/>
    </location>
</feature>
<dbReference type="EMBL" id="CP011114">
    <property type="protein sequence ID" value="AKG34986.1"/>
    <property type="molecule type" value="Genomic_DNA"/>
</dbReference>
<organism evidence="3 4">
    <name type="scientific">Paenibacillus durus ATCC 35681</name>
    <dbReference type="NCBI Taxonomy" id="1333534"/>
    <lineage>
        <taxon>Bacteria</taxon>
        <taxon>Bacillati</taxon>
        <taxon>Bacillota</taxon>
        <taxon>Bacilli</taxon>
        <taxon>Bacillales</taxon>
        <taxon>Paenibacillaceae</taxon>
        <taxon>Paenibacillus</taxon>
    </lineage>
</organism>
<dbReference type="Proteomes" id="UP000034189">
    <property type="component" value="Chromosome"/>
</dbReference>
<sequence length="246" mass="26317">MKLLKVVSGAALSSAMLLTIASGAFAQASSPVAKEASDVSVTLDGKTTTFSSAEIDRLAAQNNVDANALRKAIESGPDEERRFSPFSKLPQLKNKGITTQEQLDQANAQRLSSTGEPLVKSKAASKSSSFSALSTISKTNQDSTAYNWTGNQTANGNWPALGICAVHRQIDIGGSTYAPVIPFGKLLSTNKDIWLPDGVGYKSDFTVDDTGSGPNRTAYWIDIYYHNDTQSAINYGVIKLDYTYTS</sequence>
<keyword evidence="2" id="KW-0732">Signal</keyword>
<reference evidence="3 4" key="2">
    <citation type="journal article" date="2016" name="Genome Announc.">
        <title>Genome Sequence of a Gram-Positive Diazotroph, Paenibacillus durus Type Strain ATCC 35681.</title>
        <authorList>
            <person name="Halim M.A."/>
            <person name="Rahman A.Y."/>
            <person name="Sim K.S."/>
            <person name="Yam H.C."/>
            <person name="Rahim A.A."/>
            <person name="Ghazali A.H."/>
            <person name="Najimudin N."/>
        </authorList>
    </citation>
    <scope>NUCLEOTIDE SEQUENCE [LARGE SCALE GENOMIC DNA]</scope>
    <source>
        <strain evidence="3 4">ATCC 35681</strain>
    </source>
</reference>
<accession>A0A0F7CI31</accession>
<evidence type="ECO:0000313" key="4">
    <source>
        <dbReference type="Proteomes" id="UP000034189"/>
    </source>
</evidence>
<protein>
    <recommendedName>
        <fullName evidence="5">3D domain-containing protein</fullName>
    </recommendedName>
</protein>
<feature type="region of interest" description="Disordered" evidence="1">
    <location>
        <begin position="75"/>
        <end position="95"/>
    </location>
</feature>
<feature type="chain" id="PRO_5002514210" description="3D domain-containing protein" evidence="2">
    <location>
        <begin position="27"/>
        <end position="246"/>
    </location>
</feature>
<evidence type="ECO:0000313" key="3">
    <source>
        <dbReference type="EMBL" id="AKG34986.1"/>
    </source>
</evidence>
<name>A0A0F7CI31_PAEDU</name>
<dbReference type="HOGENOM" id="CLU_1128196_0_0_9"/>
<evidence type="ECO:0000256" key="1">
    <source>
        <dbReference type="SAM" id="MobiDB-lite"/>
    </source>
</evidence>
<gene>
    <name evidence="3" type="ORF">VK70_10770</name>
</gene>